<keyword evidence="3" id="KW-1185">Reference proteome</keyword>
<dbReference type="AlphaFoldDB" id="A0A550CPB6"/>
<dbReference type="EMBL" id="VDMD01000003">
    <property type="protein sequence ID" value="TRM66640.1"/>
    <property type="molecule type" value="Genomic_DNA"/>
</dbReference>
<organism evidence="2 3">
    <name type="scientific">Schizophyllum amplum</name>
    <dbReference type="NCBI Taxonomy" id="97359"/>
    <lineage>
        <taxon>Eukaryota</taxon>
        <taxon>Fungi</taxon>
        <taxon>Dikarya</taxon>
        <taxon>Basidiomycota</taxon>
        <taxon>Agaricomycotina</taxon>
        <taxon>Agaricomycetes</taxon>
        <taxon>Agaricomycetidae</taxon>
        <taxon>Agaricales</taxon>
        <taxon>Schizophyllaceae</taxon>
        <taxon>Schizophyllum</taxon>
    </lineage>
</organism>
<protein>
    <submittedName>
        <fullName evidence="2">Uncharacterized protein</fullName>
    </submittedName>
</protein>
<comment type="caution">
    <text evidence="2">The sequence shown here is derived from an EMBL/GenBank/DDBJ whole genome shotgun (WGS) entry which is preliminary data.</text>
</comment>
<reference evidence="2 3" key="1">
    <citation type="journal article" date="2019" name="New Phytol.">
        <title>Comparative genomics reveals unique wood-decay strategies and fruiting body development in the Schizophyllaceae.</title>
        <authorList>
            <person name="Almasi E."/>
            <person name="Sahu N."/>
            <person name="Krizsan K."/>
            <person name="Balint B."/>
            <person name="Kovacs G.M."/>
            <person name="Kiss B."/>
            <person name="Cseklye J."/>
            <person name="Drula E."/>
            <person name="Henrissat B."/>
            <person name="Nagy I."/>
            <person name="Chovatia M."/>
            <person name="Adam C."/>
            <person name="LaButti K."/>
            <person name="Lipzen A."/>
            <person name="Riley R."/>
            <person name="Grigoriev I.V."/>
            <person name="Nagy L.G."/>
        </authorList>
    </citation>
    <scope>NUCLEOTIDE SEQUENCE [LARGE SCALE GENOMIC DNA]</scope>
    <source>
        <strain evidence="2 3">NL-1724</strain>
    </source>
</reference>
<evidence type="ECO:0000313" key="2">
    <source>
        <dbReference type="EMBL" id="TRM66640.1"/>
    </source>
</evidence>
<accession>A0A550CPB6</accession>
<feature type="region of interest" description="Disordered" evidence="1">
    <location>
        <begin position="1"/>
        <end position="44"/>
    </location>
</feature>
<feature type="compositionally biased region" description="Polar residues" evidence="1">
    <location>
        <begin position="16"/>
        <end position="34"/>
    </location>
</feature>
<proteinExistence type="predicted"/>
<dbReference type="Proteomes" id="UP000320762">
    <property type="component" value="Unassembled WGS sequence"/>
</dbReference>
<gene>
    <name evidence="2" type="ORF">BD626DRAFT_451747</name>
</gene>
<sequence length="169" mass="18829">MTAMPSTPSLPHAVVNSDQSASRTTPSTIATNTAPSPPLRDWQTRRHRSHHVLGFELTEAIARRYCQEACPLPEGASQHKIHAHLITMGDVVPGRLGRKFPIPIVRAPLVKEPSAPSGMTNVIALADNWAPQRRWRQPPTPEVVEQIADELQLEGAEREPRWYKCVNQD</sequence>
<evidence type="ECO:0000313" key="3">
    <source>
        <dbReference type="Proteomes" id="UP000320762"/>
    </source>
</evidence>
<evidence type="ECO:0000256" key="1">
    <source>
        <dbReference type="SAM" id="MobiDB-lite"/>
    </source>
</evidence>
<name>A0A550CPB6_9AGAR</name>
<dbReference type="OrthoDB" id="3217565at2759"/>